<feature type="transmembrane region" description="Helical" evidence="1">
    <location>
        <begin position="294"/>
        <end position="315"/>
    </location>
</feature>
<feature type="non-terminal residue" evidence="2">
    <location>
        <position position="526"/>
    </location>
</feature>
<evidence type="ECO:0000256" key="1">
    <source>
        <dbReference type="SAM" id="Phobius"/>
    </source>
</evidence>
<organism evidence="2">
    <name type="scientific">marine sediment metagenome</name>
    <dbReference type="NCBI Taxonomy" id="412755"/>
    <lineage>
        <taxon>unclassified sequences</taxon>
        <taxon>metagenomes</taxon>
        <taxon>ecological metagenomes</taxon>
    </lineage>
</organism>
<keyword evidence="1" id="KW-1133">Transmembrane helix</keyword>
<proteinExistence type="predicted"/>
<sequence length="526" mass="60892">KESSQEEQPITYFRKRIRKYNISLTIGYIKLLILMVPTNLAFFSLIYWINLFPALSTDATVFNTSLIFYIFLSVIYAFIGPYYYFSHIRKIRMEKATYGMQMKSQIFQKSLKWFSKHPEIGKNLLKYGSVALIVILYAVYFYFSLPTRHIIFMFILVLYSLYFEYFLTKHIVRGHISTISRQVFTCVIIIGIIFSSAFFFFNENMKFILFTIPVFILVSSAEYKFGFIEKIGGAFLTVVNKIGLIKLGIKLKTLIEKLYHKIKASKKRGMIIKCLSLAMVGGIIYLIYNFNYAASNIILSFILLSVILVLCLIYLSVLVSYNTNKFTRISYRSKLTCLWIFLVAFFIVYAVVFILWPQFIYLPVLATILIIFIFAKKNASKAKDSNQVIRESKNVRPVLLIAFFLILMPFCVFSISSIVRLYNPDMQYAKISQESRIEGASIDYSQLEYYTSVDGLNELSFNSKFISRSQITTALGEVATMSINLVPENVTPVEGHRLRDSYYIKSKYVSGPRKNYDLITHVPLDS</sequence>
<feature type="transmembrane region" description="Helical" evidence="1">
    <location>
        <begin position="149"/>
        <end position="167"/>
    </location>
</feature>
<feature type="transmembrane region" description="Helical" evidence="1">
    <location>
        <begin position="20"/>
        <end position="46"/>
    </location>
</feature>
<dbReference type="AlphaFoldDB" id="A0A0F9EJ26"/>
<dbReference type="EMBL" id="LAZR01036793">
    <property type="protein sequence ID" value="KKL23913.1"/>
    <property type="molecule type" value="Genomic_DNA"/>
</dbReference>
<accession>A0A0F9EJ26</accession>
<feature type="transmembrane region" description="Helical" evidence="1">
    <location>
        <begin position="335"/>
        <end position="354"/>
    </location>
</feature>
<feature type="non-terminal residue" evidence="2">
    <location>
        <position position="1"/>
    </location>
</feature>
<protein>
    <submittedName>
        <fullName evidence="2">Uncharacterized protein</fullName>
    </submittedName>
</protein>
<feature type="transmembrane region" description="Helical" evidence="1">
    <location>
        <begin position="360"/>
        <end position="377"/>
    </location>
</feature>
<comment type="caution">
    <text evidence="2">The sequence shown here is derived from an EMBL/GenBank/DDBJ whole genome shotgun (WGS) entry which is preliminary data.</text>
</comment>
<keyword evidence="1" id="KW-0472">Membrane</keyword>
<feature type="transmembrane region" description="Helical" evidence="1">
    <location>
        <begin position="270"/>
        <end position="288"/>
    </location>
</feature>
<feature type="transmembrane region" description="Helical" evidence="1">
    <location>
        <begin position="66"/>
        <end position="85"/>
    </location>
</feature>
<feature type="transmembrane region" description="Helical" evidence="1">
    <location>
        <begin position="398"/>
        <end position="422"/>
    </location>
</feature>
<keyword evidence="1" id="KW-0812">Transmembrane</keyword>
<gene>
    <name evidence="2" type="ORF">LCGC14_2420630</name>
</gene>
<name>A0A0F9EJ26_9ZZZZ</name>
<feature type="transmembrane region" description="Helical" evidence="1">
    <location>
        <begin position="124"/>
        <end position="143"/>
    </location>
</feature>
<reference evidence="2" key="1">
    <citation type="journal article" date="2015" name="Nature">
        <title>Complex archaea that bridge the gap between prokaryotes and eukaryotes.</title>
        <authorList>
            <person name="Spang A."/>
            <person name="Saw J.H."/>
            <person name="Jorgensen S.L."/>
            <person name="Zaremba-Niedzwiedzka K."/>
            <person name="Martijn J."/>
            <person name="Lind A.E."/>
            <person name="van Eijk R."/>
            <person name="Schleper C."/>
            <person name="Guy L."/>
            <person name="Ettema T.J."/>
        </authorList>
    </citation>
    <scope>NUCLEOTIDE SEQUENCE</scope>
</reference>
<feature type="transmembrane region" description="Helical" evidence="1">
    <location>
        <begin position="179"/>
        <end position="201"/>
    </location>
</feature>
<evidence type="ECO:0000313" key="2">
    <source>
        <dbReference type="EMBL" id="KKL23913.1"/>
    </source>
</evidence>